<dbReference type="SUPFAM" id="SSF52949">
    <property type="entry name" value="Macro domain-like"/>
    <property type="match status" value="1"/>
</dbReference>
<dbReference type="InterPro" id="IPR043472">
    <property type="entry name" value="Macro_dom-like"/>
</dbReference>
<evidence type="ECO:0008006" key="2">
    <source>
        <dbReference type="Google" id="ProtNLM"/>
    </source>
</evidence>
<sequence>MLSQFYPGKSKYNNDSVLKRKEWFLLCLNKIKLIPNITSISFPYNIGCGLVGGNWDEYNDMIKEFSISSNITVYLYKYI</sequence>
<evidence type="ECO:0000313" key="1">
    <source>
        <dbReference type="EMBL" id="QBK90264.1"/>
    </source>
</evidence>
<organism evidence="1">
    <name type="scientific">Pithovirus LCPAC102</name>
    <dbReference type="NCBI Taxonomy" id="2506587"/>
    <lineage>
        <taxon>Viruses</taxon>
        <taxon>Pithoviruses</taxon>
    </lineage>
</organism>
<dbReference type="EMBL" id="MK500471">
    <property type="protein sequence ID" value="QBK90264.1"/>
    <property type="molecule type" value="Genomic_DNA"/>
</dbReference>
<accession>A0A4D5XF86</accession>
<dbReference type="Gene3D" id="3.40.220.10">
    <property type="entry name" value="Leucine Aminopeptidase, subunit E, domain 1"/>
    <property type="match status" value="1"/>
</dbReference>
<reference evidence="1" key="1">
    <citation type="journal article" date="2019" name="MBio">
        <title>Virus Genomes from Deep Sea Sediments Expand the Ocean Megavirome and Support Independent Origins of Viral Gigantism.</title>
        <authorList>
            <person name="Backstrom D."/>
            <person name="Yutin N."/>
            <person name="Jorgensen S.L."/>
            <person name="Dharamshi J."/>
            <person name="Homa F."/>
            <person name="Zaremba-Niedwiedzka K."/>
            <person name="Spang A."/>
            <person name="Wolf Y.I."/>
            <person name="Koonin E.V."/>
            <person name="Ettema T.J."/>
        </authorList>
    </citation>
    <scope>NUCLEOTIDE SEQUENCE</scope>
</reference>
<gene>
    <name evidence="1" type="ORF">LCPAC102_01770</name>
</gene>
<name>A0A4D5XF86_9VIRU</name>
<proteinExistence type="predicted"/>
<protein>
    <recommendedName>
        <fullName evidence="2">Macro domain protein</fullName>
    </recommendedName>
</protein>